<evidence type="ECO:0000256" key="4">
    <source>
        <dbReference type="ARBA" id="ARBA00023136"/>
    </source>
</evidence>
<feature type="transmembrane region" description="Helical" evidence="6">
    <location>
        <begin position="194"/>
        <end position="218"/>
    </location>
</feature>
<dbReference type="Pfam" id="PF01988">
    <property type="entry name" value="VIT1"/>
    <property type="match status" value="1"/>
</dbReference>
<feature type="compositionally biased region" description="Low complexity" evidence="5">
    <location>
        <begin position="21"/>
        <end position="39"/>
    </location>
</feature>
<keyword evidence="3 6" id="KW-1133">Transmembrane helix</keyword>
<feature type="transmembrane region" description="Helical" evidence="6">
    <location>
        <begin position="224"/>
        <end position="246"/>
    </location>
</feature>
<proteinExistence type="predicted"/>
<accession>A0ABW3TP20</accession>
<evidence type="ECO:0000256" key="5">
    <source>
        <dbReference type="SAM" id="MobiDB-lite"/>
    </source>
</evidence>
<evidence type="ECO:0000256" key="3">
    <source>
        <dbReference type="ARBA" id="ARBA00022989"/>
    </source>
</evidence>
<dbReference type="PANTHER" id="PTHR31851">
    <property type="entry name" value="FE(2+)/MN(2+) TRANSPORTER PCL1"/>
    <property type="match status" value="1"/>
</dbReference>
<protein>
    <submittedName>
        <fullName evidence="7">VIT family protein</fullName>
    </submittedName>
</protein>
<feature type="transmembrane region" description="Helical" evidence="6">
    <location>
        <begin position="63"/>
        <end position="88"/>
    </location>
</feature>
<feature type="transmembrane region" description="Helical" evidence="6">
    <location>
        <begin position="94"/>
        <end position="117"/>
    </location>
</feature>
<reference evidence="8" key="1">
    <citation type="journal article" date="2019" name="Int. J. Syst. Evol. Microbiol.">
        <title>The Global Catalogue of Microorganisms (GCM) 10K type strain sequencing project: providing services to taxonomists for standard genome sequencing and annotation.</title>
        <authorList>
            <consortium name="The Broad Institute Genomics Platform"/>
            <consortium name="The Broad Institute Genome Sequencing Center for Infectious Disease"/>
            <person name="Wu L."/>
            <person name="Ma J."/>
        </authorList>
    </citation>
    <scope>NUCLEOTIDE SEQUENCE [LARGE SCALE GENOMIC DNA]</scope>
    <source>
        <strain evidence="8">CCUG 50213</strain>
    </source>
</reference>
<keyword evidence="4 6" id="KW-0472">Membrane</keyword>
<evidence type="ECO:0000256" key="2">
    <source>
        <dbReference type="ARBA" id="ARBA00022692"/>
    </source>
</evidence>
<evidence type="ECO:0000256" key="1">
    <source>
        <dbReference type="ARBA" id="ARBA00004127"/>
    </source>
</evidence>
<name>A0ABW3TP20_9MICO</name>
<organism evidence="7 8">
    <name type="scientific">Leucobacter albus</name>
    <dbReference type="NCBI Taxonomy" id="272210"/>
    <lineage>
        <taxon>Bacteria</taxon>
        <taxon>Bacillati</taxon>
        <taxon>Actinomycetota</taxon>
        <taxon>Actinomycetes</taxon>
        <taxon>Micrococcales</taxon>
        <taxon>Microbacteriaceae</taxon>
        <taxon>Leucobacter</taxon>
    </lineage>
</organism>
<evidence type="ECO:0000256" key="6">
    <source>
        <dbReference type="SAM" id="Phobius"/>
    </source>
</evidence>
<keyword evidence="8" id="KW-1185">Reference proteome</keyword>
<evidence type="ECO:0000313" key="8">
    <source>
        <dbReference type="Proteomes" id="UP001597181"/>
    </source>
</evidence>
<keyword evidence="2 6" id="KW-0812">Transmembrane</keyword>
<feature type="region of interest" description="Disordered" evidence="5">
    <location>
        <begin position="14"/>
        <end position="54"/>
    </location>
</feature>
<evidence type="ECO:0000313" key="7">
    <source>
        <dbReference type="EMBL" id="MFD1201147.1"/>
    </source>
</evidence>
<dbReference type="InterPro" id="IPR008217">
    <property type="entry name" value="Ccc1_fam"/>
</dbReference>
<dbReference type="EMBL" id="JBHTLY010000002">
    <property type="protein sequence ID" value="MFD1201147.1"/>
    <property type="molecule type" value="Genomic_DNA"/>
</dbReference>
<dbReference type="CDD" id="cd02432">
    <property type="entry name" value="Nodulin-21_like_1"/>
    <property type="match status" value="1"/>
</dbReference>
<dbReference type="RefSeq" id="WP_343957089.1">
    <property type="nucleotide sequence ID" value="NZ_BAAAKZ010000001.1"/>
</dbReference>
<dbReference type="Proteomes" id="UP001597181">
    <property type="component" value="Unassembled WGS sequence"/>
</dbReference>
<gene>
    <name evidence="7" type="ORF">ACFQ3U_04485</name>
</gene>
<feature type="transmembrane region" description="Helical" evidence="6">
    <location>
        <begin position="258"/>
        <end position="279"/>
    </location>
</feature>
<comment type="caution">
    <text evidence="7">The sequence shown here is derived from an EMBL/GenBank/DDBJ whole genome shotgun (WGS) entry which is preliminary data.</text>
</comment>
<comment type="subcellular location">
    <subcellularLocation>
        <location evidence="1">Endomembrane system</location>
        <topology evidence="1">Multi-pass membrane protein</topology>
    </subcellularLocation>
</comment>
<sequence length="280" mass="28325">MTLEATRSDIAGANARINLDPSAAPEGAHAAAAPPARGAQIDAPENGNDSEPRSARIGQKLNWLRAGVLGANDGIVSVAGVVIGVAAATPGNTVAVATAGVAALVAGAFSMAGGEYVSVSTQRDTEKALIDQKRRSLALRPAEELRGLAGFYRRRGVSAALATEVAKELSAHDALAAHAEVELGIDPDEYTSPWAAAISSFVAFTVGGLLPLLMILLPLQAGRIPAAGVAVLIGLVLTGWISAALGEAPRARAILRNVLMGGATMVATYLIGLLFGVAVG</sequence>